<dbReference type="EMBL" id="PYMJ01000013">
    <property type="protein sequence ID" value="PSU47674.1"/>
    <property type="molecule type" value="Genomic_DNA"/>
</dbReference>
<dbReference type="Pfam" id="PF13649">
    <property type="entry name" value="Methyltransf_25"/>
    <property type="match status" value="1"/>
</dbReference>
<reference evidence="2 3" key="1">
    <citation type="submission" date="2018-01" db="EMBL/GenBank/DDBJ databases">
        <title>Whole genome sequencing of Histamine producing bacteria.</title>
        <authorList>
            <person name="Butler K."/>
        </authorList>
    </citation>
    <scope>NUCLEOTIDE SEQUENCE [LARGE SCALE GENOMIC DNA]</scope>
    <source>
        <strain evidence="2 3">JCM 12947</strain>
    </source>
</reference>
<evidence type="ECO:0000259" key="1">
    <source>
        <dbReference type="Pfam" id="PF13649"/>
    </source>
</evidence>
<dbReference type="SUPFAM" id="SSF53335">
    <property type="entry name" value="S-adenosyl-L-methionine-dependent methyltransferases"/>
    <property type="match status" value="1"/>
</dbReference>
<dbReference type="OrthoDB" id="9804312at2"/>
<dbReference type="Gene3D" id="3.40.50.150">
    <property type="entry name" value="Vaccinia Virus protein VP39"/>
    <property type="match status" value="1"/>
</dbReference>
<dbReference type="Proteomes" id="UP000240987">
    <property type="component" value="Unassembled WGS sequence"/>
</dbReference>
<comment type="caution">
    <text evidence="2">The sequence shown here is derived from an EMBL/GenBank/DDBJ whole genome shotgun (WGS) entry which is preliminary data.</text>
</comment>
<dbReference type="GO" id="GO:0008168">
    <property type="term" value="F:methyltransferase activity"/>
    <property type="evidence" value="ECO:0007669"/>
    <property type="project" value="UniProtKB-KW"/>
</dbReference>
<gene>
    <name evidence="2" type="ORF">C9J12_14070</name>
</gene>
<sequence length="200" mass="22847">MAISDWRRYISTQVLLPPRPHVVDAHLFLGDNGRNKVAVDIACGTGRDTLYLLEKGYQVYAFDKDISSLERLSTHPLACSNPSLDLQLSLFEEYPFPKANMINASACLFFCKPNEFSILWHNIDAALDVNGIFCGHFLGTNNTDVDAHTDQPILTHSHEDIEMLLKKYYIISWKVKKEYSAQLTNKKQRWLVNTLIAMKK</sequence>
<dbReference type="AlphaFoldDB" id="A0A2T3JFG6"/>
<feature type="domain" description="Methyltransferase" evidence="1">
    <location>
        <begin position="39"/>
        <end position="130"/>
    </location>
</feature>
<name>A0A2T3JFG6_9GAMM</name>
<organism evidence="2 3">
    <name type="scientific">Photobacterium frigidiphilum</name>
    <dbReference type="NCBI Taxonomy" id="264736"/>
    <lineage>
        <taxon>Bacteria</taxon>
        <taxon>Pseudomonadati</taxon>
        <taxon>Pseudomonadota</taxon>
        <taxon>Gammaproteobacteria</taxon>
        <taxon>Vibrionales</taxon>
        <taxon>Vibrionaceae</taxon>
        <taxon>Photobacterium</taxon>
    </lineage>
</organism>
<keyword evidence="3" id="KW-1185">Reference proteome</keyword>
<keyword evidence="2" id="KW-0808">Transferase</keyword>
<dbReference type="InterPro" id="IPR029063">
    <property type="entry name" value="SAM-dependent_MTases_sf"/>
</dbReference>
<accession>A0A2T3JFG6</accession>
<evidence type="ECO:0000313" key="2">
    <source>
        <dbReference type="EMBL" id="PSU47674.1"/>
    </source>
</evidence>
<protein>
    <submittedName>
        <fullName evidence="2">Class I SAM-dependent methyltransferase</fullName>
    </submittedName>
</protein>
<dbReference type="InterPro" id="IPR041698">
    <property type="entry name" value="Methyltransf_25"/>
</dbReference>
<dbReference type="RefSeq" id="WP_107243297.1">
    <property type="nucleotide sequence ID" value="NZ_PYMJ01000013.1"/>
</dbReference>
<proteinExistence type="predicted"/>
<keyword evidence="2" id="KW-0489">Methyltransferase</keyword>
<dbReference type="GO" id="GO:0032259">
    <property type="term" value="P:methylation"/>
    <property type="evidence" value="ECO:0007669"/>
    <property type="project" value="UniProtKB-KW"/>
</dbReference>
<evidence type="ECO:0000313" key="3">
    <source>
        <dbReference type="Proteomes" id="UP000240987"/>
    </source>
</evidence>